<keyword evidence="3" id="KW-1185">Reference proteome</keyword>
<dbReference type="EMBL" id="JAESVA010000003">
    <property type="protein sequence ID" value="MCB8880315.1"/>
    <property type="molecule type" value="Genomic_DNA"/>
</dbReference>
<dbReference type="RefSeq" id="WP_227306951.1">
    <property type="nucleotide sequence ID" value="NZ_JAESVA010000003.1"/>
</dbReference>
<dbReference type="Proteomes" id="UP000721844">
    <property type="component" value="Unassembled WGS sequence"/>
</dbReference>
<evidence type="ECO:0000313" key="3">
    <source>
        <dbReference type="Proteomes" id="UP000721844"/>
    </source>
</evidence>
<proteinExistence type="predicted"/>
<feature type="signal peptide" evidence="1">
    <location>
        <begin position="1"/>
        <end position="21"/>
    </location>
</feature>
<comment type="caution">
    <text evidence="2">The sequence shown here is derived from an EMBL/GenBank/DDBJ whole genome shotgun (WGS) entry which is preliminary data.</text>
</comment>
<evidence type="ECO:0000256" key="1">
    <source>
        <dbReference type="SAM" id="SignalP"/>
    </source>
</evidence>
<keyword evidence="1" id="KW-0732">Signal</keyword>
<organism evidence="2 3">
    <name type="scientific">Acidisoma cellulosilyticum</name>
    <dbReference type="NCBI Taxonomy" id="2802395"/>
    <lineage>
        <taxon>Bacteria</taxon>
        <taxon>Pseudomonadati</taxon>
        <taxon>Pseudomonadota</taxon>
        <taxon>Alphaproteobacteria</taxon>
        <taxon>Acetobacterales</taxon>
        <taxon>Acidocellaceae</taxon>
        <taxon>Acidisoma</taxon>
    </lineage>
</organism>
<dbReference type="Gene3D" id="2.60.40.1880">
    <property type="entry name" value="Invasion associated locus B (IalB) protein"/>
    <property type="match status" value="1"/>
</dbReference>
<dbReference type="AlphaFoldDB" id="A0A963Z086"/>
<feature type="chain" id="PRO_5037927535" evidence="1">
    <location>
        <begin position="22"/>
        <end position="159"/>
    </location>
</feature>
<reference evidence="2 3" key="1">
    <citation type="journal article" date="2021" name="Microorganisms">
        <title>Acidisoma silvae sp. nov. and Acidisomacellulosilytica sp. nov., Two Acidophilic Bacteria Isolated from Decaying Wood, Hydrolyzing Cellulose and Producing Poly-3-hydroxybutyrate.</title>
        <authorList>
            <person name="Mieszkin S."/>
            <person name="Pouder E."/>
            <person name="Uroz S."/>
            <person name="Simon-Colin C."/>
            <person name="Alain K."/>
        </authorList>
    </citation>
    <scope>NUCLEOTIDE SEQUENCE [LARGE SCALE GENOMIC DNA]</scope>
    <source>
        <strain evidence="2 3">HW T5.17</strain>
    </source>
</reference>
<accession>A0A963Z086</accession>
<gene>
    <name evidence="2" type="ORF">ACELLULO517_08730</name>
</gene>
<protein>
    <submittedName>
        <fullName evidence="2">Uncharacterized protein</fullName>
    </submittedName>
</protein>
<evidence type="ECO:0000313" key="2">
    <source>
        <dbReference type="EMBL" id="MCB8880315.1"/>
    </source>
</evidence>
<dbReference type="InterPro" id="IPR038696">
    <property type="entry name" value="IalB_sf"/>
</dbReference>
<sequence length="159" mass="17116">MKPVIGVVAAVMLTVAVPAYAAQPVTRFKDWAASSYRQNGHRICYSFTQAILGRKRRGGCNTAVLVVTHAPPRQDRVVVSPCHPYAPHQAALTMTAGTRHFAFHPSGKYAYAAAGPATVAAFRREMKATLPAPQGRPKELFSLRGFSAAYDAMRSACIG</sequence>
<name>A0A963Z086_9PROT</name>